<sequence>MYKTVSHHFIPGLRFHSFWYYQARGSTGRVRWARLPMVSDACAQADPHGAWWCAQRCAAVLAQRPWRSMQLPPGLPAQPDARQMAHVLQQWLPGWSAAPASVQVCTHALENGGSALLQLHVWARSAPSILWAWVVGVEVQARQSLQGLTTAPGSLQAGHLSPRALLIVPFGQDMPWATGHTARVRLHARGPQLRGPHEVVAQDGCWFQDSGLDAVVLEPEPRHGAVPPM</sequence>
<gene>
    <name evidence="1" type="ORF">SAMN05421547_11073</name>
</gene>
<dbReference type="EMBL" id="FNPE01000010">
    <property type="protein sequence ID" value="SDY98397.1"/>
    <property type="molecule type" value="Genomic_DNA"/>
</dbReference>
<dbReference type="RefSeq" id="WP_074922432.1">
    <property type="nucleotide sequence ID" value="NZ_CP141274.1"/>
</dbReference>
<dbReference type="AlphaFoldDB" id="A0A1H3PBD1"/>
<accession>A0A1H3PBD1</accession>
<organism evidence="1 2">
    <name type="scientific">Delftia lacustris</name>
    <dbReference type="NCBI Taxonomy" id="558537"/>
    <lineage>
        <taxon>Bacteria</taxon>
        <taxon>Pseudomonadati</taxon>
        <taxon>Pseudomonadota</taxon>
        <taxon>Betaproteobacteria</taxon>
        <taxon>Burkholderiales</taxon>
        <taxon>Comamonadaceae</taxon>
        <taxon>Delftia</taxon>
    </lineage>
</organism>
<reference evidence="1 2" key="1">
    <citation type="submission" date="2016-10" db="EMBL/GenBank/DDBJ databases">
        <authorList>
            <person name="de Groot N.N."/>
        </authorList>
    </citation>
    <scope>NUCLEOTIDE SEQUENCE [LARGE SCALE GENOMIC DNA]</scope>
    <source>
        <strain evidence="1 2">LMG 24775</strain>
    </source>
</reference>
<dbReference type="GeneID" id="94690090"/>
<protein>
    <submittedName>
        <fullName evidence="1">Uncharacterized protein</fullName>
    </submittedName>
</protein>
<evidence type="ECO:0000313" key="1">
    <source>
        <dbReference type="EMBL" id="SDY98397.1"/>
    </source>
</evidence>
<dbReference type="Proteomes" id="UP000183417">
    <property type="component" value="Unassembled WGS sequence"/>
</dbReference>
<proteinExistence type="predicted"/>
<evidence type="ECO:0000313" key="2">
    <source>
        <dbReference type="Proteomes" id="UP000183417"/>
    </source>
</evidence>
<name>A0A1H3PBD1_9BURK</name>